<dbReference type="Gene3D" id="3.40.50.970">
    <property type="match status" value="2"/>
</dbReference>
<dbReference type="GO" id="GO:0009099">
    <property type="term" value="P:L-valine biosynthetic process"/>
    <property type="evidence" value="ECO:0007669"/>
    <property type="project" value="TreeGrafter"/>
</dbReference>
<dbReference type="EMBL" id="JQCA01000098">
    <property type="protein sequence ID" value="KRO03386.1"/>
    <property type="molecule type" value="Genomic_DNA"/>
</dbReference>
<evidence type="ECO:0000313" key="7">
    <source>
        <dbReference type="EMBL" id="KRO03386.1"/>
    </source>
</evidence>
<dbReference type="PATRIC" id="fig|616990.3.peg.315"/>
<dbReference type="STRING" id="616990.IV54_GL000292"/>
<dbReference type="InterPro" id="IPR029035">
    <property type="entry name" value="DHS-like_NAD/FAD-binding_dom"/>
</dbReference>
<dbReference type="PANTHER" id="PTHR18968:SF129">
    <property type="entry name" value="ACETOLACTATE SYNTHASE"/>
    <property type="match status" value="1"/>
</dbReference>
<proteinExistence type="inferred from homology"/>
<dbReference type="InterPro" id="IPR029061">
    <property type="entry name" value="THDP-binding"/>
</dbReference>
<dbReference type="InterPro" id="IPR011766">
    <property type="entry name" value="TPP_enzyme_TPP-bd"/>
</dbReference>
<feature type="domain" description="Thiamine pyrophosphate enzyme N-terminal TPP-binding" evidence="6">
    <location>
        <begin position="13"/>
        <end position="125"/>
    </location>
</feature>
<dbReference type="SUPFAM" id="SSF52518">
    <property type="entry name" value="Thiamin diphosphate-binding fold (THDP-binding)"/>
    <property type="match status" value="2"/>
</dbReference>
<evidence type="ECO:0000256" key="3">
    <source>
        <dbReference type="RuleBase" id="RU362132"/>
    </source>
</evidence>
<sequence>MKTGDPPMTKTKTGAQALIQSMINQGIKYVFGIPGAKVDQLFEGLEYSKDPRAPKVIVTRHEQNAALIASGIGRITGEPGVVATTSGPGVSNLTTSLITATAEGDPVVALGGQVPQDDIGRLTHQSIPSKELLSSATKSSIEVQNANSLSEAFANAYQTARAPKAGATFISLPQNVLNGEVDRPEIKAVPTIDQGVADSATISALVDKMTHAKLPVILAGMRASASDVTTAIRELLGHAEIPVVETFQGAGVVSRDLVRNYFGRVGLFRNQIGDNLLKESDLVITVGYDPVEYEARIWNADRTGEVVSLDSVAPEITTDYQPELVIHADIAKTLHALGQALPSDWALSSEVQAELTDLGDKLAAQAEAPTPDDDHGIHPLAIIQALQAQVNDETTVTVDVGSFYIWMARYFRSYQPRHLLFSNGMQTLGVAFPWAIAAALERPGQPIVSVAGDGGFLFSSQELETAVRLNLPIVQIIWTDGYYDMVRFQEIAKYGHDAAVTFGPVDYVKYAESFGATGLRVDHAADLASTLSEAFTTAANGPVVVEIPVDYRDNLQLKSLLLEDVLS</sequence>
<evidence type="ECO:0000256" key="2">
    <source>
        <dbReference type="ARBA" id="ARBA00023052"/>
    </source>
</evidence>
<evidence type="ECO:0000313" key="8">
    <source>
        <dbReference type="Proteomes" id="UP000051906"/>
    </source>
</evidence>
<dbReference type="Pfam" id="PF02775">
    <property type="entry name" value="TPP_enzyme_C"/>
    <property type="match status" value="1"/>
</dbReference>
<dbReference type="InterPro" id="IPR000399">
    <property type="entry name" value="TPP-bd_CS"/>
</dbReference>
<dbReference type="Gene3D" id="3.40.50.1220">
    <property type="entry name" value="TPP-binding domain"/>
    <property type="match status" value="1"/>
</dbReference>
<gene>
    <name evidence="7" type="ORF">IV54_GL000292</name>
</gene>
<evidence type="ECO:0000259" key="5">
    <source>
        <dbReference type="Pfam" id="PF02775"/>
    </source>
</evidence>
<name>A0A0R2LYN9_9LACO</name>
<dbReference type="Proteomes" id="UP000051906">
    <property type="component" value="Unassembled WGS sequence"/>
</dbReference>
<protein>
    <submittedName>
        <fullName evidence="7">Acetolactate synthase</fullName>
    </submittedName>
</protein>
<comment type="caution">
    <text evidence="7">The sequence shown here is derived from an EMBL/GenBank/DDBJ whole genome shotgun (WGS) entry which is preliminary data.</text>
</comment>
<dbReference type="GO" id="GO:0005948">
    <property type="term" value="C:acetolactate synthase complex"/>
    <property type="evidence" value="ECO:0007669"/>
    <property type="project" value="TreeGrafter"/>
</dbReference>
<dbReference type="Pfam" id="PF02776">
    <property type="entry name" value="TPP_enzyme_N"/>
    <property type="match status" value="1"/>
</dbReference>
<reference evidence="7 8" key="1">
    <citation type="journal article" date="2015" name="Genome Announc.">
        <title>Expanding the biotechnology potential of lactobacilli through comparative genomics of 213 strains and associated genera.</title>
        <authorList>
            <person name="Sun Z."/>
            <person name="Harris H.M."/>
            <person name="McCann A."/>
            <person name="Guo C."/>
            <person name="Argimon S."/>
            <person name="Zhang W."/>
            <person name="Yang X."/>
            <person name="Jeffery I.B."/>
            <person name="Cooney J.C."/>
            <person name="Kagawa T.F."/>
            <person name="Liu W."/>
            <person name="Song Y."/>
            <person name="Salvetti E."/>
            <person name="Wrobel A."/>
            <person name="Rasinkangas P."/>
            <person name="Parkhill J."/>
            <person name="Rea M.C."/>
            <person name="O'Sullivan O."/>
            <person name="Ritari J."/>
            <person name="Douillard F.P."/>
            <person name="Paul Ross R."/>
            <person name="Yang R."/>
            <person name="Briner A.E."/>
            <person name="Felis G.E."/>
            <person name="de Vos W.M."/>
            <person name="Barrangou R."/>
            <person name="Klaenhammer T.R."/>
            <person name="Caufield P.W."/>
            <person name="Cui Y."/>
            <person name="Zhang H."/>
            <person name="O'Toole P.W."/>
        </authorList>
    </citation>
    <scope>NUCLEOTIDE SEQUENCE [LARGE SCALE GENOMIC DNA]</scope>
    <source>
        <strain evidence="7 8">DSM 22467</strain>
    </source>
</reference>
<dbReference type="GO" id="GO:0030976">
    <property type="term" value="F:thiamine pyrophosphate binding"/>
    <property type="evidence" value="ECO:0007669"/>
    <property type="project" value="InterPro"/>
</dbReference>
<dbReference type="GO" id="GO:0000287">
    <property type="term" value="F:magnesium ion binding"/>
    <property type="evidence" value="ECO:0007669"/>
    <property type="project" value="InterPro"/>
</dbReference>
<dbReference type="InterPro" id="IPR012782">
    <property type="entry name" value="Acetolactate_synth_catblc"/>
</dbReference>
<evidence type="ECO:0000259" key="6">
    <source>
        <dbReference type="Pfam" id="PF02776"/>
    </source>
</evidence>
<dbReference type="InterPro" id="IPR045229">
    <property type="entry name" value="TPP_enz"/>
</dbReference>
<evidence type="ECO:0000259" key="4">
    <source>
        <dbReference type="Pfam" id="PF00205"/>
    </source>
</evidence>
<dbReference type="InterPro" id="IPR012000">
    <property type="entry name" value="Thiamin_PyroP_enz_cen_dom"/>
</dbReference>
<dbReference type="NCBIfam" id="TIGR02418">
    <property type="entry name" value="acolac_catab"/>
    <property type="match status" value="1"/>
</dbReference>
<dbReference type="GO" id="GO:0003984">
    <property type="term" value="F:acetolactate synthase activity"/>
    <property type="evidence" value="ECO:0007669"/>
    <property type="project" value="InterPro"/>
</dbReference>
<keyword evidence="2 3" id="KW-0786">Thiamine pyrophosphate</keyword>
<feature type="domain" description="Thiamine pyrophosphate enzyme TPP-binding" evidence="5">
    <location>
        <begin position="399"/>
        <end position="547"/>
    </location>
</feature>
<dbReference type="NCBIfam" id="NF006378">
    <property type="entry name" value="PRK08617.1"/>
    <property type="match status" value="1"/>
</dbReference>
<dbReference type="GO" id="GO:0050660">
    <property type="term" value="F:flavin adenine dinucleotide binding"/>
    <property type="evidence" value="ECO:0007669"/>
    <property type="project" value="TreeGrafter"/>
</dbReference>
<dbReference type="PROSITE" id="PS00187">
    <property type="entry name" value="TPP_ENZYMES"/>
    <property type="match status" value="1"/>
</dbReference>
<feature type="domain" description="Thiamine pyrophosphate enzyme central" evidence="4">
    <location>
        <begin position="202"/>
        <end position="337"/>
    </location>
</feature>
<dbReference type="FunFam" id="3.40.50.970:FF:000007">
    <property type="entry name" value="Acetolactate synthase"/>
    <property type="match status" value="1"/>
</dbReference>
<dbReference type="PANTHER" id="PTHR18968">
    <property type="entry name" value="THIAMINE PYROPHOSPHATE ENZYMES"/>
    <property type="match status" value="1"/>
</dbReference>
<comment type="similarity">
    <text evidence="1 3">Belongs to the TPP enzyme family.</text>
</comment>
<dbReference type="InterPro" id="IPR012001">
    <property type="entry name" value="Thiamin_PyroP_enz_TPP-bd_dom"/>
</dbReference>
<dbReference type="GO" id="GO:0034077">
    <property type="term" value="P:butanediol metabolic process"/>
    <property type="evidence" value="ECO:0007669"/>
    <property type="project" value="InterPro"/>
</dbReference>
<dbReference type="CDD" id="cd07035">
    <property type="entry name" value="TPP_PYR_POX_like"/>
    <property type="match status" value="1"/>
</dbReference>
<evidence type="ECO:0000256" key="1">
    <source>
        <dbReference type="ARBA" id="ARBA00007812"/>
    </source>
</evidence>
<accession>A0A0R2LYN9</accession>
<dbReference type="Pfam" id="PF00205">
    <property type="entry name" value="TPP_enzyme_M"/>
    <property type="match status" value="1"/>
</dbReference>
<dbReference type="GO" id="GO:0009097">
    <property type="term" value="P:isoleucine biosynthetic process"/>
    <property type="evidence" value="ECO:0007669"/>
    <property type="project" value="TreeGrafter"/>
</dbReference>
<organism evidence="7 8">
    <name type="scientific">Levilactobacillus paucivorans</name>
    <dbReference type="NCBI Taxonomy" id="616990"/>
    <lineage>
        <taxon>Bacteria</taxon>
        <taxon>Bacillati</taxon>
        <taxon>Bacillota</taxon>
        <taxon>Bacilli</taxon>
        <taxon>Lactobacillales</taxon>
        <taxon>Lactobacillaceae</taxon>
        <taxon>Levilactobacillus</taxon>
    </lineage>
</organism>
<keyword evidence="8" id="KW-1185">Reference proteome</keyword>
<dbReference type="AlphaFoldDB" id="A0A0R2LYN9"/>
<dbReference type="SUPFAM" id="SSF52467">
    <property type="entry name" value="DHS-like NAD/FAD-binding domain"/>
    <property type="match status" value="1"/>
</dbReference>